<evidence type="ECO:0000256" key="3">
    <source>
        <dbReference type="ARBA" id="ARBA00022801"/>
    </source>
</evidence>
<accession>A0ABN9LW49</accession>
<evidence type="ECO:0000256" key="11">
    <source>
        <dbReference type="SAM" id="MobiDB-lite"/>
    </source>
</evidence>
<keyword evidence="3" id="KW-0378">Hydrolase</keyword>
<evidence type="ECO:0000256" key="10">
    <source>
        <dbReference type="ARBA" id="ARBA00093265"/>
    </source>
</evidence>
<feature type="compositionally biased region" description="Pro residues" evidence="11">
    <location>
        <begin position="15"/>
        <end position="70"/>
    </location>
</feature>
<evidence type="ECO:0000256" key="8">
    <source>
        <dbReference type="ARBA" id="ARBA00049041"/>
    </source>
</evidence>
<comment type="caution">
    <text evidence="12">The sequence shown here is derived from an EMBL/GenBank/DDBJ whole genome shotgun (WGS) entry which is preliminary data.</text>
</comment>
<dbReference type="PANTHER" id="PTHR28631">
    <property type="entry name" value="UPF0692 PROTEIN C19ORF54"/>
    <property type="match status" value="1"/>
</dbReference>
<dbReference type="Pfam" id="PF21646">
    <property type="entry name" value="ACTMAP-like_C"/>
    <property type="match status" value="1"/>
</dbReference>
<dbReference type="Proteomes" id="UP001176940">
    <property type="component" value="Unassembled WGS sequence"/>
</dbReference>
<comment type="catalytic activity">
    <reaction evidence="7">
        <text>N-terminal N(alpha)-acetyl-L-cysteinyl-L-glutamyl-[protein] + H2O = N-terminal L-glutamyl-[protein] + N-acetyl-L-cysteine</text>
        <dbReference type="Rhea" id="RHEA:74583"/>
        <dbReference type="Rhea" id="RHEA-COMP:12668"/>
        <dbReference type="Rhea" id="RHEA-COMP:18396"/>
        <dbReference type="ChEBI" id="CHEBI:15377"/>
        <dbReference type="ChEBI" id="CHEBI:64721"/>
        <dbReference type="ChEBI" id="CHEBI:78236"/>
        <dbReference type="ChEBI" id="CHEBI:193601"/>
    </reaction>
    <physiologicalReaction direction="left-to-right" evidence="7">
        <dbReference type="Rhea" id="RHEA:74584"/>
    </physiologicalReaction>
</comment>
<comment type="catalytic activity">
    <reaction evidence="8">
        <text>N-terminal N(alpha)-acetyl-L-cysteinyl-L-aspartyl-[protein] + H2O = N-terminal L-aspartyl-[protein] + N-acetyl-L-cysteine</text>
        <dbReference type="Rhea" id="RHEA:74579"/>
        <dbReference type="Rhea" id="RHEA-COMP:12669"/>
        <dbReference type="Rhea" id="RHEA-COMP:18395"/>
        <dbReference type="ChEBI" id="CHEBI:15377"/>
        <dbReference type="ChEBI" id="CHEBI:64720"/>
        <dbReference type="ChEBI" id="CHEBI:78236"/>
        <dbReference type="ChEBI" id="CHEBI:193599"/>
    </reaction>
    <physiologicalReaction direction="left-to-right" evidence="8">
        <dbReference type="Rhea" id="RHEA:74580"/>
    </physiologicalReaction>
</comment>
<evidence type="ECO:0000256" key="9">
    <source>
        <dbReference type="ARBA" id="ARBA00093241"/>
    </source>
</evidence>
<evidence type="ECO:0000256" key="1">
    <source>
        <dbReference type="ARBA" id="ARBA00022438"/>
    </source>
</evidence>
<keyword evidence="13" id="KW-1185">Reference proteome</keyword>
<dbReference type="PANTHER" id="PTHR28631:SF1">
    <property type="entry name" value="ACTIN MATURATION PROTEASE"/>
    <property type="match status" value="1"/>
</dbReference>
<reference evidence="12" key="1">
    <citation type="submission" date="2023-07" db="EMBL/GenBank/DDBJ databases">
        <authorList>
            <person name="Stuckert A."/>
        </authorList>
    </citation>
    <scope>NUCLEOTIDE SEQUENCE</scope>
</reference>
<evidence type="ECO:0000256" key="5">
    <source>
        <dbReference type="ARBA" id="ARBA00034848"/>
    </source>
</evidence>
<evidence type="ECO:0000313" key="12">
    <source>
        <dbReference type="EMBL" id="CAJ0952346.1"/>
    </source>
</evidence>
<organism evidence="12 13">
    <name type="scientific">Ranitomeya imitator</name>
    <name type="common">mimic poison frog</name>
    <dbReference type="NCBI Taxonomy" id="111125"/>
    <lineage>
        <taxon>Eukaryota</taxon>
        <taxon>Metazoa</taxon>
        <taxon>Chordata</taxon>
        <taxon>Craniata</taxon>
        <taxon>Vertebrata</taxon>
        <taxon>Euteleostomi</taxon>
        <taxon>Amphibia</taxon>
        <taxon>Batrachia</taxon>
        <taxon>Anura</taxon>
        <taxon>Neobatrachia</taxon>
        <taxon>Hyloidea</taxon>
        <taxon>Dendrobatidae</taxon>
        <taxon>Dendrobatinae</taxon>
        <taxon>Ranitomeya</taxon>
    </lineage>
</organism>
<gene>
    <name evidence="12" type="ORF">RIMI_LOCUS13840781</name>
</gene>
<dbReference type="InterPro" id="IPR040043">
    <property type="entry name" value="ACTMAP"/>
</dbReference>
<feature type="non-terminal residue" evidence="12">
    <location>
        <position position="337"/>
    </location>
</feature>
<evidence type="ECO:0000256" key="7">
    <source>
        <dbReference type="ARBA" id="ARBA00047999"/>
    </source>
</evidence>
<comment type="catalytic activity">
    <reaction evidence="9">
        <text>N-terminal N(alpha)-acetyl-L-methionyl-L-aspartyl-[protein] + H2O = N-terminal L-aspartyl-[protein] + N-acetyl-L-methionine</text>
        <dbReference type="Rhea" id="RHEA:74571"/>
        <dbReference type="Rhea" id="RHEA-COMP:12669"/>
        <dbReference type="Rhea" id="RHEA-COMP:12693"/>
        <dbReference type="ChEBI" id="CHEBI:15377"/>
        <dbReference type="ChEBI" id="CHEBI:64720"/>
        <dbReference type="ChEBI" id="CHEBI:71670"/>
        <dbReference type="ChEBI" id="CHEBI:133063"/>
    </reaction>
    <physiologicalReaction direction="left-to-right" evidence="9">
        <dbReference type="Rhea" id="RHEA:74572"/>
    </physiologicalReaction>
</comment>
<evidence type="ECO:0000256" key="4">
    <source>
        <dbReference type="ARBA" id="ARBA00034725"/>
    </source>
</evidence>
<evidence type="ECO:0000256" key="2">
    <source>
        <dbReference type="ARBA" id="ARBA00022670"/>
    </source>
</evidence>
<evidence type="ECO:0000313" key="13">
    <source>
        <dbReference type="Proteomes" id="UP001176940"/>
    </source>
</evidence>
<evidence type="ECO:0000256" key="6">
    <source>
        <dbReference type="ARBA" id="ARBA00034908"/>
    </source>
</evidence>
<protein>
    <recommendedName>
        <fullName evidence="5">Actin maturation protease</fullName>
    </recommendedName>
    <alternativeName>
        <fullName evidence="6">Actin aminopeptidase ACTMAP</fullName>
    </alternativeName>
</protein>
<sequence>MSEEDGAACTDVIHVPPPLAPPPQAPPPPLAPPPQAPPPPLAPPPQAPPPPLAPPPQAPPPPLAPPPPVLFPFPPPQVKCKFYKKVAENSDPSVEGCKELKRLIKIQQERFSGHLKWLLYNQPVPSLIQEGPQCGLVALWMAGGILSNNKEVTLDYIVQVATSRGYTVHGEMFSADNMSRLAEEVFGCHCELLTGGMEGENRERILGHLTAGLPVLIPYDEDFNHEPCQRDGHRAHWAVISGVLLGMQNGSFDPDPDVPGLFLPPPRRPPVSTRQHYLIAKQGKSRRYQLWGYGSLSRSNNQLLHLDPKRTCDGNVYVVPAGGVQAGLCGKTLLLKH</sequence>
<feature type="region of interest" description="Disordered" evidence="11">
    <location>
        <begin position="1"/>
        <end position="70"/>
    </location>
</feature>
<dbReference type="EMBL" id="CAUEEQ010034813">
    <property type="protein sequence ID" value="CAJ0952346.1"/>
    <property type="molecule type" value="Genomic_DNA"/>
</dbReference>
<proteinExistence type="inferred from homology"/>
<keyword evidence="2" id="KW-0645">Protease</keyword>
<comment type="similarity">
    <text evidence="4">Belongs to the ACTMAP family.</text>
</comment>
<name>A0ABN9LW49_9NEOB</name>
<comment type="catalytic activity">
    <reaction evidence="10">
        <text>N-terminal N(alpha)-acetyl-L-methionyl-L-glutamyl-[protein] + H2O = N-terminal L-glutamyl-[protein] + N-acetyl-L-methionine</text>
        <dbReference type="Rhea" id="RHEA:74575"/>
        <dbReference type="Rhea" id="RHEA-COMP:12668"/>
        <dbReference type="Rhea" id="RHEA-COMP:12697"/>
        <dbReference type="ChEBI" id="CHEBI:15377"/>
        <dbReference type="ChEBI" id="CHEBI:64721"/>
        <dbReference type="ChEBI" id="CHEBI:71670"/>
        <dbReference type="ChEBI" id="CHEBI:133360"/>
    </reaction>
    <physiologicalReaction direction="left-to-right" evidence="10">
        <dbReference type="Rhea" id="RHEA:74576"/>
    </physiologicalReaction>
</comment>
<keyword evidence="1" id="KW-0031">Aminopeptidase</keyword>